<dbReference type="PANTHER" id="PTHR43065:SF22">
    <property type="entry name" value="HISTIDINE KINASE"/>
    <property type="match status" value="1"/>
</dbReference>
<evidence type="ECO:0000256" key="6">
    <source>
        <dbReference type="ARBA" id="ARBA00022679"/>
    </source>
</evidence>
<dbReference type="SUPFAM" id="SSF55874">
    <property type="entry name" value="ATPase domain of HSP90 chaperone/DNA topoisomerase II/histidine kinase"/>
    <property type="match status" value="1"/>
</dbReference>
<organism evidence="15 16">
    <name type="scientific">Thalassospira profundimaris</name>
    <dbReference type="NCBI Taxonomy" id="502049"/>
    <lineage>
        <taxon>Bacteria</taxon>
        <taxon>Pseudomonadati</taxon>
        <taxon>Pseudomonadota</taxon>
        <taxon>Alphaproteobacteria</taxon>
        <taxon>Rhodospirillales</taxon>
        <taxon>Thalassospiraceae</taxon>
        <taxon>Thalassospira</taxon>
    </lineage>
</organism>
<dbReference type="EMBL" id="JPWF01000018">
    <property type="protein sequence ID" value="RCK31755.1"/>
    <property type="molecule type" value="Genomic_DNA"/>
</dbReference>
<evidence type="ECO:0000256" key="10">
    <source>
        <dbReference type="ARBA" id="ARBA00023136"/>
    </source>
</evidence>
<comment type="caution">
    <text evidence="15">The sequence shown here is derived from an EMBL/GenBank/DDBJ whole genome shotgun (WGS) entry which is preliminary data.</text>
</comment>
<dbReference type="EC" id="2.7.13.3" evidence="3"/>
<name>A0A367VZC1_9PROT</name>
<dbReference type="InterPro" id="IPR029151">
    <property type="entry name" value="Sensor-like_sf"/>
</dbReference>
<evidence type="ECO:0000256" key="9">
    <source>
        <dbReference type="ARBA" id="ARBA00022989"/>
    </source>
</evidence>
<dbReference type="Pfam" id="PF02518">
    <property type="entry name" value="HATPase_c"/>
    <property type="match status" value="1"/>
</dbReference>
<proteinExistence type="predicted"/>
<dbReference type="Gene3D" id="3.30.565.10">
    <property type="entry name" value="Histidine kinase-like ATPase, C-terminal domain"/>
    <property type="match status" value="1"/>
</dbReference>
<keyword evidence="7 12" id="KW-0812">Transmembrane</keyword>
<dbReference type="SMART" id="SM00388">
    <property type="entry name" value="HisKA"/>
    <property type="match status" value="1"/>
</dbReference>
<feature type="coiled-coil region" evidence="11">
    <location>
        <begin position="375"/>
        <end position="434"/>
    </location>
</feature>
<evidence type="ECO:0000256" key="11">
    <source>
        <dbReference type="SAM" id="Coils"/>
    </source>
</evidence>
<keyword evidence="6" id="KW-0808">Transferase</keyword>
<dbReference type="GO" id="GO:0005886">
    <property type="term" value="C:plasma membrane"/>
    <property type="evidence" value="ECO:0007669"/>
    <property type="project" value="UniProtKB-SubCell"/>
</dbReference>
<keyword evidence="8 15" id="KW-0418">Kinase</keyword>
<dbReference type="RefSeq" id="WP_114104051.1">
    <property type="nucleotide sequence ID" value="NZ_JPWF01000018.1"/>
</dbReference>
<dbReference type="Gene3D" id="6.10.340.10">
    <property type="match status" value="1"/>
</dbReference>
<dbReference type="InterPro" id="IPR005467">
    <property type="entry name" value="His_kinase_dom"/>
</dbReference>
<accession>A0A367VZC1</accession>
<dbReference type="Pfam" id="PF00512">
    <property type="entry name" value="HisKA"/>
    <property type="match status" value="1"/>
</dbReference>
<keyword evidence="9 12" id="KW-1133">Transmembrane helix</keyword>
<evidence type="ECO:0000256" key="8">
    <source>
        <dbReference type="ARBA" id="ARBA00022777"/>
    </source>
</evidence>
<reference evidence="15 16" key="1">
    <citation type="submission" date="2014-07" db="EMBL/GenBank/DDBJ databases">
        <title>Draft genome sequence of Thalassospira profundimaris 35.</title>
        <authorList>
            <person name="Lai Q."/>
            <person name="Shao Z."/>
        </authorList>
    </citation>
    <scope>NUCLEOTIDE SEQUENCE [LARGE SCALE GENOMIC DNA]</scope>
    <source>
        <strain evidence="15 16">35</strain>
    </source>
</reference>
<dbReference type="CDD" id="cd00082">
    <property type="entry name" value="HisKA"/>
    <property type="match status" value="1"/>
</dbReference>
<dbReference type="Proteomes" id="UP000253226">
    <property type="component" value="Unassembled WGS sequence"/>
</dbReference>
<evidence type="ECO:0000256" key="7">
    <source>
        <dbReference type="ARBA" id="ARBA00022692"/>
    </source>
</evidence>
<comment type="subcellular location">
    <subcellularLocation>
        <location evidence="2">Cell membrane</location>
        <topology evidence="2">Multi-pass membrane protein</topology>
    </subcellularLocation>
</comment>
<feature type="domain" description="HAMP" evidence="14">
    <location>
        <begin position="348"/>
        <end position="401"/>
    </location>
</feature>
<dbReference type="InterPro" id="IPR004358">
    <property type="entry name" value="Sig_transdc_His_kin-like_C"/>
</dbReference>
<dbReference type="PROSITE" id="PS50109">
    <property type="entry name" value="HIS_KIN"/>
    <property type="match status" value="1"/>
</dbReference>
<dbReference type="InterPro" id="IPR003594">
    <property type="entry name" value="HATPase_dom"/>
</dbReference>
<evidence type="ECO:0000259" key="14">
    <source>
        <dbReference type="PROSITE" id="PS50885"/>
    </source>
</evidence>
<dbReference type="AlphaFoldDB" id="A0A367VZC1"/>
<gene>
    <name evidence="15" type="ORF">TH19_20240</name>
</gene>
<evidence type="ECO:0000313" key="16">
    <source>
        <dbReference type="Proteomes" id="UP000253226"/>
    </source>
</evidence>
<evidence type="ECO:0000259" key="13">
    <source>
        <dbReference type="PROSITE" id="PS50109"/>
    </source>
</evidence>
<dbReference type="InterPro" id="IPR003661">
    <property type="entry name" value="HisK_dim/P_dom"/>
</dbReference>
<keyword evidence="11" id="KW-0175">Coiled coil</keyword>
<evidence type="ECO:0000256" key="1">
    <source>
        <dbReference type="ARBA" id="ARBA00000085"/>
    </source>
</evidence>
<dbReference type="InterPro" id="IPR036890">
    <property type="entry name" value="HATPase_C_sf"/>
</dbReference>
<keyword evidence="5" id="KW-0597">Phosphoprotein</keyword>
<dbReference type="InterPro" id="IPR003660">
    <property type="entry name" value="HAMP_dom"/>
</dbReference>
<evidence type="ECO:0000256" key="3">
    <source>
        <dbReference type="ARBA" id="ARBA00012438"/>
    </source>
</evidence>
<dbReference type="PANTHER" id="PTHR43065">
    <property type="entry name" value="SENSOR HISTIDINE KINASE"/>
    <property type="match status" value="1"/>
</dbReference>
<dbReference type="SUPFAM" id="SSF158472">
    <property type="entry name" value="HAMP domain-like"/>
    <property type="match status" value="1"/>
</dbReference>
<dbReference type="Pfam" id="PF17202">
    <property type="entry name" value="sCache_3_3"/>
    <property type="match status" value="1"/>
</dbReference>
<evidence type="ECO:0000313" key="15">
    <source>
        <dbReference type="EMBL" id="RCK31755.1"/>
    </source>
</evidence>
<evidence type="ECO:0000256" key="5">
    <source>
        <dbReference type="ARBA" id="ARBA00022553"/>
    </source>
</evidence>
<dbReference type="InterPro" id="IPR036097">
    <property type="entry name" value="HisK_dim/P_sf"/>
</dbReference>
<evidence type="ECO:0000256" key="12">
    <source>
        <dbReference type="SAM" id="Phobius"/>
    </source>
</evidence>
<protein>
    <recommendedName>
        <fullName evidence="3">histidine kinase</fullName>
        <ecNumber evidence="3">2.7.13.3</ecNumber>
    </recommendedName>
</protein>
<dbReference type="CDD" id="cd06225">
    <property type="entry name" value="HAMP"/>
    <property type="match status" value="1"/>
</dbReference>
<dbReference type="PROSITE" id="PS50885">
    <property type="entry name" value="HAMP"/>
    <property type="match status" value="1"/>
</dbReference>
<feature type="domain" description="Histidine kinase" evidence="13">
    <location>
        <begin position="450"/>
        <end position="664"/>
    </location>
</feature>
<evidence type="ECO:0000256" key="4">
    <source>
        <dbReference type="ARBA" id="ARBA00022475"/>
    </source>
</evidence>
<sequence>MILFSGSKPGKAKRTRSVRFKLLAIALLPTLVILPLLLGTMMVRWNSKFDALLTSKVSGDLTIAHQYFTHILDNTGEQIAALGQSVAFRNVLSANDPDGVKDLLAKRQKALGLDFLYLADKSASSNSSDWPVIASAFAGRSSTSVDIFSNTDLMAFSPDLAARARLDLVETPNAVPTARNTETRGMVVHSASPVELPSGQTAALVGGILLNQNLGFIDTINDLVYRQSSLPEGSQGTATLFLDDVRISTNVRLFANRRALGTRVSRVVRQAVLEDGKVWLDSAFVVNDWYISAYEPIKDSFGKRVGMLYVGFLEAPFAQTKYESMLILIGAFLFVTALSVPIFLRWARGIFKPLERMTNTIVRVESGDLSARTNLDQVEDEIALVADHLDELLDQVQERDKRLRAWNDQLNARVDARTRELREANQALETTTKQLIMSEKLAAIGEITAGVAHEINNPVAVLQGNLDVVRDLLGDHARIANTEFRLIDEQVNRINLIVTKLLQFAKPEEYAGFVERHSVAQVIEDSMPLVAHLLSRADIDVIREHHSTRLVLMNRTELQQVLVNLMVNALHAMPDRGTLTLIDDDAERNGRPGVLMTIRDTGIGMSEEVLNRIFDPFYTTKRQQGTGLGLSITKTLIDRQGGTLDVQSTANMGTTFTIWLPEAG</sequence>
<dbReference type="SMART" id="SM00304">
    <property type="entry name" value="HAMP"/>
    <property type="match status" value="1"/>
</dbReference>
<dbReference type="Gene3D" id="1.10.287.130">
    <property type="match status" value="1"/>
</dbReference>
<dbReference type="SUPFAM" id="SSF47384">
    <property type="entry name" value="Homodimeric domain of signal transducing histidine kinase"/>
    <property type="match status" value="1"/>
</dbReference>
<dbReference type="SMART" id="SM00387">
    <property type="entry name" value="HATPase_c"/>
    <property type="match status" value="1"/>
</dbReference>
<keyword evidence="4" id="KW-1003">Cell membrane</keyword>
<feature type="transmembrane region" description="Helical" evidence="12">
    <location>
        <begin position="325"/>
        <end position="347"/>
    </location>
</feature>
<dbReference type="GO" id="GO:0000155">
    <property type="term" value="F:phosphorelay sensor kinase activity"/>
    <property type="evidence" value="ECO:0007669"/>
    <property type="project" value="InterPro"/>
</dbReference>
<keyword evidence="10 12" id="KW-0472">Membrane</keyword>
<dbReference type="OrthoDB" id="226486at2"/>
<evidence type="ECO:0000256" key="2">
    <source>
        <dbReference type="ARBA" id="ARBA00004651"/>
    </source>
</evidence>
<dbReference type="PRINTS" id="PR00344">
    <property type="entry name" value="BCTRLSENSOR"/>
</dbReference>
<comment type="catalytic activity">
    <reaction evidence="1">
        <text>ATP + protein L-histidine = ADP + protein N-phospho-L-histidine.</text>
        <dbReference type="EC" id="2.7.13.3"/>
    </reaction>
</comment>
<dbReference type="SUPFAM" id="SSF103190">
    <property type="entry name" value="Sensory domain-like"/>
    <property type="match status" value="1"/>
</dbReference>
<dbReference type="InterPro" id="IPR033463">
    <property type="entry name" value="sCache_3"/>
</dbReference>
<dbReference type="Pfam" id="PF00672">
    <property type="entry name" value="HAMP"/>
    <property type="match status" value="1"/>
</dbReference>